<keyword evidence="2" id="KW-0812">Transmembrane</keyword>
<evidence type="ECO:0000256" key="1">
    <source>
        <dbReference type="SAM" id="MobiDB-lite"/>
    </source>
</evidence>
<dbReference type="AlphaFoldDB" id="A0A2H1HRM0"/>
<feature type="transmembrane region" description="Helical" evidence="2">
    <location>
        <begin position="43"/>
        <end position="63"/>
    </location>
</feature>
<organism evidence="3 4">
    <name type="scientific">Brevibacterium linens</name>
    <dbReference type="NCBI Taxonomy" id="1703"/>
    <lineage>
        <taxon>Bacteria</taxon>
        <taxon>Bacillati</taxon>
        <taxon>Actinomycetota</taxon>
        <taxon>Actinomycetes</taxon>
        <taxon>Micrococcales</taxon>
        <taxon>Brevibacteriaceae</taxon>
        <taxon>Brevibacterium</taxon>
    </lineage>
</organism>
<gene>
    <name evidence="3" type="ORF">BLIN101_00432</name>
</gene>
<evidence type="ECO:0000313" key="3">
    <source>
        <dbReference type="EMBL" id="SMX65544.1"/>
    </source>
</evidence>
<feature type="region of interest" description="Disordered" evidence="1">
    <location>
        <begin position="1"/>
        <end position="22"/>
    </location>
</feature>
<dbReference type="GeneID" id="303221406"/>
<dbReference type="Pfam" id="PF13829">
    <property type="entry name" value="DUF4191"/>
    <property type="match status" value="1"/>
</dbReference>
<dbReference type="OrthoDB" id="8479889at2"/>
<evidence type="ECO:0000313" key="4">
    <source>
        <dbReference type="Proteomes" id="UP000234498"/>
    </source>
</evidence>
<feature type="transmembrane region" description="Helical" evidence="2">
    <location>
        <begin position="69"/>
        <end position="88"/>
    </location>
</feature>
<feature type="region of interest" description="Disordered" evidence="1">
    <location>
        <begin position="218"/>
        <end position="245"/>
    </location>
</feature>
<keyword evidence="2" id="KW-1133">Transmembrane helix</keyword>
<accession>A0A2H1HRM0</accession>
<proteinExistence type="predicted"/>
<dbReference type="InterPro" id="IPR025445">
    <property type="entry name" value="DUF4191"/>
</dbReference>
<dbReference type="Proteomes" id="UP000234498">
    <property type="component" value="Unassembled WGS sequence"/>
</dbReference>
<dbReference type="RefSeq" id="WP_101555240.1">
    <property type="nucleotide sequence ID" value="NZ_CP026734.1"/>
</dbReference>
<sequence>MSEEPRKGLFRRKPKDPNKKPGRLAQMRQVYELSAKHNKATPWLLAAAILGCTLIGLMIGLLIGGTTAIFTTILGFMIGLLLGMFMLGRFAETAAFAQMDGQPGAFGAVLNTARRGYLMDEKPIAVDPKSRDLVFRSTGRAGVVLLSEGPKGRSAKLLAKEKKRHERILPNVPVHTFQGGKEDGQLTMKQVVPAVQKLPRKLNRAEVLAVRNRLAALGTQGSRPPIPKGIDPNKARPNHKAMRGR</sequence>
<keyword evidence="2" id="KW-0472">Membrane</keyword>
<feature type="compositionally biased region" description="Basic residues" evidence="1">
    <location>
        <begin position="236"/>
        <end position="245"/>
    </location>
</feature>
<protein>
    <submittedName>
        <fullName evidence="3">Uncharacterized protein</fullName>
    </submittedName>
</protein>
<evidence type="ECO:0000256" key="2">
    <source>
        <dbReference type="SAM" id="Phobius"/>
    </source>
</evidence>
<name>A0A2H1HRM0_BRELN</name>
<reference evidence="4" key="1">
    <citation type="submission" date="2017-03" db="EMBL/GenBank/DDBJ databases">
        <authorList>
            <person name="Monnet C."/>
        </authorList>
    </citation>
    <scope>NUCLEOTIDE SEQUENCE [LARGE SCALE GENOMIC DNA]</scope>
    <source>
        <strain evidence="4">Mu101</strain>
    </source>
</reference>
<dbReference type="EMBL" id="FXZA01000001">
    <property type="protein sequence ID" value="SMX65544.1"/>
    <property type="molecule type" value="Genomic_DNA"/>
</dbReference>